<evidence type="ECO:0000313" key="3">
    <source>
        <dbReference type="Proteomes" id="UP000320390"/>
    </source>
</evidence>
<feature type="domain" description="Flagellar motor switch protein FliN-like C-terminal" evidence="1">
    <location>
        <begin position="242"/>
        <end position="310"/>
    </location>
</feature>
<evidence type="ECO:0000313" key="2">
    <source>
        <dbReference type="EMBL" id="QDV04984.1"/>
    </source>
</evidence>
<keyword evidence="3" id="KW-1185">Reference proteome</keyword>
<dbReference type="OrthoDB" id="9773459at2"/>
<accession>A0A518ELL4</accession>
<keyword evidence="2" id="KW-0969">Cilium</keyword>
<dbReference type="InterPro" id="IPR001543">
    <property type="entry name" value="FliN-like_C"/>
</dbReference>
<keyword evidence="2" id="KW-0966">Cell projection</keyword>
<dbReference type="SUPFAM" id="SSF101801">
    <property type="entry name" value="Surface presentation of antigens (SPOA)"/>
    <property type="match status" value="1"/>
</dbReference>
<keyword evidence="2" id="KW-0282">Flagellum</keyword>
<evidence type="ECO:0000259" key="1">
    <source>
        <dbReference type="Pfam" id="PF01052"/>
    </source>
</evidence>
<organism evidence="2 3">
    <name type="scientific">Saltatorellus ferox</name>
    <dbReference type="NCBI Taxonomy" id="2528018"/>
    <lineage>
        <taxon>Bacteria</taxon>
        <taxon>Pseudomonadati</taxon>
        <taxon>Planctomycetota</taxon>
        <taxon>Planctomycetia</taxon>
        <taxon>Planctomycetia incertae sedis</taxon>
        <taxon>Saltatorellus</taxon>
    </lineage>
</organism>
<dbReference type="Proteomes" id="UP000320390">
    <property type="component" value="Chromosome"/>
</dbReference>
<dbReference type="Gene3D" id="2.30.330.10">
    <property type="entry name" value="SpoA-like"/>
    <property type="match status" value="1"/>
</dbReference>
<dbReference type="InterPro" id="IPR036429">
    <property type="entry name" value="SpoA-like_sf"/>
</dbReference>
<proteinExistence type="predicted"/>
<name>A0A518ELL4_9BACT</name>
<reference evidence="2 3" key="1">
    <citation type="submission" date="2019-02" db="EMBL/GenBank/DDBJ databases">
        <title>Deep-cultivation of Planctomycetes and their phenomic and genomic characterization uncovers novel biology.</title>
        <authorList>
            <person name="Wiegand S."/>
            <person name="Jogler M."/>
            <person name="Boedeker C."/>
            <person name="Pinto D."/>
            <person name="Vollmers J."/>
            <person name="Rivas-Marin E."/>
            <person name="Kohn T."/>
            <person name="Peeters S.H."/>
            <person name="Heuer A."/>
            <person name="Rast P."/>
            <person name="Oberbeckmann S."/>
            <person name="Bunk B."/>
            <person name="Jeske O."/>
            <person name="Meyerdierks A."/>
            <person name="Storesund J.E."/>
            <person name="Kallscheuer N."/>
            <person name="Luecker S."/>
            <person name="Lage O.M."/>
            <person name="Pohl T."/>
            <person name="Merkel B.J."/>
            <person name="Hornburger P."/>
            <person name="Mueller R.-W."/>
            <person name="Bruemmer F."/>
            <person name="Labrenz M."/>
            <person name="Spormann A.M."/>
            <person name="Op den Camp H."/>
            <person name="Overmann J."/>
            <person name="Amann R."/>
            <person name="Jetten M.S.M."/>
            <person name="Mascher T."/>
            <person name="Medema M.H."/>
            <person name="Devos D.P."/>
            <person name="Kaster A.-K."/>
            <person name="Ovreas L."/>
            <person name="Rohde M."/>
            <person name="Galperin M.Y."/>
            <person name="Jogler C."/>
        </authorList>
    </citation>
    <scope>NUCLEOTIDE SEQUENCE [LARGE SCALE GENOMIC DNA]</scope>
    <source>
        <strain evidence="2 3">Poly30</strain>
    </source>
</reference>
<protein>
    <submittedName>
        <fullName evidence="2">Flagellar motor switch protein FliM</fullName>
    </submittedName>
</protein>
<sequence length="329" mass="35062">MSGIVDSEEAAALAGAARKGGTRGGGPRVAVVTPRDFTEPRTLSADRIARIRKTLSARLQVIANTLAGPLRGHPTLTLGEVSEVNAQGLFDGYVRPFLVQGFQCGAGLGWVIWDTDAARIACDTVLSGPPTETELEEAASTREPMLTRTERRVIGNLLDDLVQRVGIEFGLVVEPGTVWQEPEELTTMEDLGPDADARRLFIHLGFEPESGHPSDIRIYLPGISAPPDEEPAGSRKDAPAHLAGMEMELSIHLGGTDVPLAELLNIEVGDVIPLDARIGDLAEVEIEETVCARGRIGTKNGLLALVVHEICDVPKCTNGHPEPSATTGR</sequence>
<dbReference type="AlphaFoldDB" id="A0A518ELL4"/>
<dbReference type="EMBL" id="CP036434">
    <property type="protein sequence ID" value="QDV04984.1"/>
    <property type="molecule type" value="Genomic_DNA"/>
</dbReference>
<dbReference type="Pfam" id="PF01052">
    <property type="entry name" value="FliMN_C"/>
    <property type="match status" value="1"/>
</dbReference>
<gene>
    <name evidence="2" type="ORF">Poly30_04790</name>
</gene>